<dbReference type="SUPFAM" id="SSF53850">
    <property type="entry name" value="Periplasmic binding protein-like II"/>
    <property type="match status" value="1"/>
</dbReference>
<evidence type="ECO:0000256" key="3">
    <source>
        <dbReference type="ARBA" id="ARBA00023125"/>
    </source>
</evidence>
<dbReference type="InterPro" id="IPR036388">
    <property type="entry name" value="WH-like_DNA-bd_sf"/>
</dbReference>
<dbReference type="PRINTS" id="PR00039">
    <property type="entry name" value="HTHLYSR"/>
</dbReference>
<organism evidence="6 7">
    <name type="scientific">Acidaminococcus intestini</name>
    <dbReference type="NCBI Taxonomy" id="187327"/>
    <lineage>
        <taxon>Bacteria</taxon>
        <taxon>Bacillati</taxon>
        <taxon>Bacillota</taxon>
        <taxon>Negativicutes</taxon>
        <taxon>Acidaminococcales</taxon>
        <taxon>Acidaminococcaceae</taxon>
        <taxon>Acidaminococcus</taxon>
    </lineage>
</organism>
<sequence>MDTNNLRYFAAVAKYGSITQAAKAAYISQPQLSHIIRQLEKEMGLTLFRRTSHGTKLTVDGQRILLHCQVILKEMDRLQNMVNAHRIEKSCLNVSMTRFSHTAECYNEICRRYQDIDSFTGRLCEGATLDVVQDVKENRSNIGILHMAGKEADDLAKNFEEQGLIYEPLATFRPYVCLSSEHELIRTVGRHGIDIRELIDYGFVRYIGQYEDFIYHLTTESGPIDLNNARKIIYVNDRQEQMRLLSRTNFFTVGIMEFRDQDSLYGVISVPLLGCEERFRFGAIRKKETKPSQMEQDFLDLVSTRFKRMEMADID</sequence>
<accession>A0A943EL80</accession>
<feature type="domain" description="HTH lysR-type" evidence="5">
    <location>
        <begin position="1"/>
        <end position="58"/>
    </location>
</feature>
<keyword evidence="4" id="KW-0804">Transcription</keyword>
<gene>
    <name evidence="6" type="ORF">KHX13_06420</name>
</gene>
<evidence type="ECO:0000256" key="1">
    <source>
        <dbReference type="ARBA" id="ARBA00009437"/>
    </source>
</evidence>
<dbReference type="SUPFAM" id="SSF46785">
    <property type="entry name" value="Winged helix' DNA-binding domain"/>
    <property type="match status" value="1"/>
</dbReference>
<proteinExistence type="inferred from homology"/>
<comment type="caution">
    <text evidence="6">The sequence shown here is derived from an EMBL/GenBank/DDBJ whole genome shotgun (WGS) entry which is preliminary data.</text>
</comment>
<reference evidence="6" key="1">
    <citation type="submission" date="2021-02" db="EMBL/GenBank/DDBJ databases">
        <title>Infant gut strain persistence is associated with maternal origin, phylogeny, and functional potential including surface adhesion and iron acquisition.</title>
        <authorList>
            <person name="Lou Y.C."/>
        </authorList>
    </citation>
    <scope>NUCLEOTIDE SEQUENCE</scope>
    <source>
        <strain evidence="6">L3_106_000M1_dasL3_106_000M1_concoct_15</strain>
    </source>
</reference>
<dbReference type="GO" id="GO:0003700">
    <property type="term" value="F:DNA-binding transcription factor activity"/>
    <property type="evidence" value="ECO:0007669"/>
    <property type="project" value="InterPro"/>
</dbReference>
<protein>
    <submittedName>
        <fullName evidence="6">LysR family transcriptional regulator</fullName>
    </submittedName>
</protein>
<evidence type="ECO:0000313" key="6">
    <source>
        <dbReference type="EMBL" id="MBS5519947.1"/>
    </source>
</evidence>
<evidence type="ECO:0000256" key="2">
    <source>
        <dbReference type="ARBA" id="ARBA00023015"/>
    </source>
</evidence>
<dbReference type="GO" id="GO:0032993">
    <property type="term" value="C:protein-DNA complex"/>
    <property type="evidence" value="ECO:0007669"/>
    <property type="project" value="TreeGrafter"/>
</dbReference>
<name>A0A943EL80_9FIRM</name>
<dbReference type="Proteomes" id="UP000754226">
    <property type="component" value="Unassembled WGS sequence"/>
</dbReference>
<keyword evidence="2" id="KW-0805">Transcription regulation</keyword>
<keyword evidence="3" id="KW-0238">DNA-binding</keyword>
<dbReference type="InterPro" id="IPR036390">
    <property type="entry name" value="WH_DNA-bd_sf"/>
</dbReference>
<dbReference type="InterPro" id="IPR000847">
    <property type="entry name" value="LysR_HTH_N"/>
</dbReference>
<evidence type="ECO:0000256" key="4">
    <source>
        <dbReference type="ARBA" id="ARBA00023163"/>
    </source>
</evidence>
<evidence type="ECO:0000259" key="5">
    <source>
        <dbReference type="PROSITE" id="PS50931"/>
    </source>
</evidence>
<evidence type="ECO:0000313" key="7">
    <source>
        <dbReference type="Proteomes" id="UP000754226"/>
    </source>
</evidence>
<dbReference type="PANTHER" id="PTHR30346">
    <property type="entry name" value="TRANSCRIPTIONAL DUAL REGULATOR HCAR-RELATED"/>
    <property type="match status" value="1"/>
</dbReference>
<comment type="similarity">
    <text evidence="1">Belongs to the LysR transcriptional regulatory family.</text>
</comment>
<dbReference type="FunFam" id="1.10.10.10:FF:000001">
    <property type="entry name" value="LysR family transcriptional regulator"/>
    <property type="match status" value="1"/>
</dbReference>
<dbReference type="PROSITE" id="PS50931">
    <property type="entry name" value="HTH_LYSR"/>
    <property type="match status" value="1"/>
</dbReference>
<dbReference type="AlphaFoldDB" id="A0A943EL80"/>
<dbReference type="EMBL" id="JAGZCZ010000006">
    <property type="protein sequence ID" value="MBS5519947.1"/>
    <property type="molecule type" value="Genomic_DNA"/>
</dbReference>
<dbReference type="GO" id="GO:0003677">
    <property type="term" value="F:DNA binding"/>
    <property type="evidence" value="ECO:0007669"/>
    <property type="project" value="UniProtKB-KW"/>
</dbReference>
<dbReference type="Pfam" id="PF00126">
    <property type="entry name" value="HTH_1"/>
    <property type="match status" value="1"/>
</dbReference>
<dbReference type="Gene3D" id="1.10.10.10">
    <property type="entry name" value="Winged helix-like DNA-binding domain superfamily/Winged helix DNA-binding domain"/>
    <property type="match status" value="1"/>
</dbReference>
<dbReference type="PANTHER" id="PTHR30346:SF0">
    <property type="entry name" value="HCA OPERON TRANSCRIPTIONAL ACTIVATOR HCAR"/>
    <property type="match status" value="1"/>
</dbReference>